<dbReference type="GO" id="GO:0000160">
    <property type="term" value="P:phosphorelay signal transduction system"/>
    <property type="evidence" value="ECO:0007669"/>
    <property type="project" value="UniProtKB-KW"/>
</dbReference>
<evidence type="ECO:0000259" key="9">
    <source>
        <dbReference type="PROSITE" id="PS50110"/>
    </source>
</evidence>
<dbReference type="InterPro" id="IPR002078">
    <property type="entry name" value="Sigma_54_int"/>
</dbReference>
<dbReference type="Pfam" id="PF00158">
    <property type="entry name" value="Sigma54_activat"/>
    <property type="match status" value="1"/>
</dbReference>
<feature type="modified residue" description="4-aspartylphosphate" evidence="7">
    <location>
        <position position="61"/>
    </location>
</feature>
<evidence type="ECO:0000313" key="11">
    <source>
        <dbReference type="Proteomes" id="UP000539642"/>
    </source>
</evidence>
<evidence type="ECO:0000313" key="10">
    <source>
        <dbReference type="EMBL" id="MBB5347985.1"/>
    </source>
</evidence>
<dbReference type="InterPro" id="IPR009057">
    <property type="entry name" value="Homeodomain-like_sf"/>
</dbReference>
<evidence type="ECO:0000256" key="1">
    <source>
        <dbReference type="ARBA" id="ARBA00022553"/>
    </source>
</evidence>
<dbReference type="SUPFAM" id="SSF46689">
    <property type="entry name" value="Homeodomain-like"/>
    <property type="match status" value="1"/>
</dbReference>
<dbReference type="GO" id="GO:0005524">
    <property type="term" value="F:ATP binding"/>
    <property type="evidence" value="ECO:0007669"/>
    <property type="project" value="UniProtKB-KW"/>
</dbReference>
<dbReference type="GO" id="GO:0006355">
    <property type="term" value="P:regulation of DNA-templated transcription"/>
    <property type="evidence" value="ECO:0007669"/>
    <property type="project" value="InterPro"/>
</dbReference>
<dbReference type="InterPro" id="IPR001789">
    <property type="entry name" value="Sig_transdc_resp-reg_receiver"/>
</dbReference>
<evidence type="ECO:0000256" key="7">
    <source>
        <dbReference type="PROSITE-ProRule" id="PRU00169"/>
    </source>
</evidence>
<dbReference type="Gene3D" id="1.10.8.60">
    <property type="match status" value="1"/>
</dbReference>
<dbReference type="FunFam" id="3.40.50.2300:FF:000018">
    <property type="entry name" value="DNA-binding transcriptional regulator NtrC"/>
    <property type="match status" value="1"/>
</dbReference>
<feature type="domain" description="Sigma-54 factor interaction" evidence="8">
    <location>
        <begin position="153"/>
        <end position="382"/>
    </location>
</feature>
<dbReference type="PRINTS" id="PR01590">
    <property type="entry name" value="HTHFIS"/>
</dbReference>
<dbReference type="PROSITE" id="PS50045">
    <property type="entry name" value="SIGMA54_INTERACT_4"/>
    <property type="match status" value="1"/>
</dbReference>
<keyword evidence="6" id="KW-0804">Transcription</keyword>
<accession>A0A840UQR0</accession>
<dbReference type="FunFam" id="3.40.50.300:FF:000006">
    <property type="entry name" value="DNA-binding transcriptional regulator NtrC"/>
    <property type="match status" value="1"/>
</dbReference>
<feature type="domain" description="Response regulatory" evidence="9">
    <location>
        <begin position="11"/>
        <end position="126"/>
    </location>
</feature>
<dbReference type="Gene3D" id="3.40.50.2300">
    <property type="match status" value="1"/>
</dbReference>
<keyword evidence="3" id="KW-0067">ATP-binding</keyword>
<keyword evidence="5" id="KW-0805">Transcription regulation</keyword>
<dbReference type="Pfam" id="PF02954">
    <property type="entry name" value="HTH_8"/>
    <property type="match status" value="1"/>
</dbReference>
<proteinExistence type="predicted"/>
<sequence>MNEWTGDGSRRVLVVDDEPDMRRLLARLLVKKGGYDVLEADSGGVGLVIARDWLPDVVLTDVKMPGMDGVEFFRRLQDIDPTMSTIIMTGYGTVEMAVEALKTGVYDFFQKPFDNDRILHAVARAMERTWLLRENRRFHELQKNPERGDFFGFIGNAPRLREVEDLLQRLAPSDMTVLIRGESGTGKEVAARALHAMSGRAGRRMVTVNCPALPENILESELFGYCRGAFTGADRDKVGLFVEAHRSTILLDEIADIPVSIQTKLLRVLQEKEIQPLGQTRTIPVDVRVVASTNQDIEAKIARGEFREDLFYRLNVVTVRMPSLEEIRSDIPLLIHHFLRKYRIEYERPELEFSEEAIQMLLRRSWRGNVRELQNTINRAVLLGSGATIDSKDLRLDVEVQCSPEAHSGLCFDQVQHLDYAGAKEKVLKEFTASYLQAALGRTKGNISLAARNCGMERQALQRLLRRYQIAISDFRS</sequence>
<dbReference type="Gene3D" id="1.10.10.60">
    <property type="entry name" value="Homeodomain-like"/>
    <property type="match status" value="1"/>
</dbReference>
<evidence type="ECO:0000256" key="2">
    <source>
        <dbReference type="ARBA" id="ARBA00022741"/>
    </source>
</evidence>
<dbReference type="SUPFAM" id="SSF52540">
    <property type="entry name" value="P-loop containing nucleoside triphosphate hydrolases"/>
    <property type="match status" value="1"/>
</dbReference>
<organism evidence="10 11">
    <name type="scientific">Desulfoprunum benzoelyticum</name>
    <dbReference type="NCBI Taxonomy" id="1506996"/>
    <lineage>
        <taxon>Bacteria</taxon>
        <taxon>Pseudomonadati</taxon>
        <taxon>Thermodesulfobacteriota</taxon>
        <taxon>Desulfobulbia</taxon>
        <taxon>Desulfobulbales</taxon>
        <taxon>Desulfobulbaceae</taxon>
        <taxon>Desulfoprunum</taxon>
    </lineage>
</organism>
<dbReference type="SMART" id="SM00382">
    <property type="entry name" value="AAA"/>
    <property type="match status" value="1"/>
</dbReference>
<dbReference type="SMART" id="SM00448">
    <property type="entry name" value="REC"/>
    <property type="match status" value="1"/>
</dbReference>
<evidence type="ECO:0000256" key="6">
    <source>
        <dbReference type="ARBA" id="ARBA00023163"/>
    </source>
</evidence>
<dbReference type="PANTHER" id="PTHR32071:SF57">
    <property type="entry name" value="C4-DICARBOXYLATE TRANSPORT TRANSCRIPTIONAL REGULATORY PROTEIN DCTD"/>
    <property type="match status" value="1"/>
</dbReference>
<dbReference type="Proteomes" id="UP000539642">
    <property type="component" value="Unassembled WGS sequence"/>
</dbReference>
<dbReference type="RefSeq" id="WP_183350288.1">
    <property type="nucleotide sequence ID" value="NZ_JACHEO010000008.1"/>
</dbReference>
<dbReference type="InterPro" id="IPR011006">
    <property type="entry name" value="CheY-like_superfamily"/>
</dbReference>
<dbReference type="AlphaFoldDB" id="A0A840UQR0"/>
<keyword evidence="11" id="KW-1185">Reference proteome</keyword>
<dbReference type="Pfam" id="PF00072">
    <property type="entry name" value="Response_reg"/>
    <property type="match status" value="1"/>
</dbReference>
<evidence type="ECO:0000256" key="4">
    <source>
        <dbReference type="ARBA" id="ARBA00023012"/>
    </source>
</evidence>
<reference evidence="10 11" key="1">
    <citation type="submission" date="2020-08" db="EMBL/GenBank/DDBJ databases">
        <title>Genomic Encyclopedia of Type Strains, Phase IV (KMG-IV): sequencing the most valuable type-strain genomes for metagenomic binning, comparative biology and taxonomic classification.</title>
        <authorList>
            <person name="Goeker M."/>
        </authorList>
    </citation>
    <scope>NUCLEOTIDE SEQUENCE [LARGE SCALE GENOMIC DNA]</scope>
    <source>
        <strain evidence="10 11">DSM 28570</strain>
    </source>
</reference>
<dbReference type="Pfam" id="PF25601">
    <property type="entry name" value="AAA_lid_14"/>
    <property type="match status" value="1"/>
</dbReference>
<dbReference type="GO" id="GO:0043565">
    <property type="term" value="F:sequence-specific DNA binding"/>
    <property type="evidence" value="ECO:0007669"/>
    <property type="project" value="InterPro"/>
</dbReference>
<protein>
    <submittedName>
        <fullName evidence="10">DNA-binding NtrC family response regulator</fullName>
    </submittedName>
</protein>
<dbReference type="InterPro" id="IPR027417">
    <property type="entry name" value="P-loop_NTPase"/>
</dbReference>
<evidence type="ECO:0000256" key="5">
    <source>
        <dbReference type="ARBA" id="ARBA00023015"/>
    </source>
</evidence>
<keyword evidence="1 7" id="KW-0597">Phosphoprotein</keyword>
<dbReference type="CDD" id="cd00009">
    <property type="entry name" value="AAA"/>
    <property type="match status" value="1"/>
</dbReference>
<dbReference type="EMBL" id="JACHEO010000008">
    <property type="protein sequence ID" value="MBB5347985.1"/>
    <property type="molecule type" value="Genomic_DNA"/>
</dbReference>
<dbReference type="PROSITE" id="PS50110">
    <property type="entry name" value="RESPONSE_REGULATORY"/>
    <property type="match status" value="1"/>
</dbReference>
<comment type="caution">
    <text evidence="10">The sequence shown here is derived from an EMBL/GenBank/DDBJ whole genome shotgun (WGS) entry which is preliminary data.</text>
</comment>
<keyword evidence="4" id="KW-0902">Two-component regulatory system</keyword>
<dbReference type="InterPro" id="IPR003593">
    <property type="entry name" value="AAA+_ATPase"/>
</dbReference>
<dbReference type="InterPro" id="IPR058031">
    <property type="entry name" value="AAA_lid_NorR"/>
</dbReference>
<gene>
    <name evidence="10" type="ORF">HNQ81_001716</name>
</gene>
<dbReference type="SUPFAM" id="SSF52172">
    <property type="entry name" value="CheY-like"/>
    <property type="match status" value="1"/>
</dbReference>
<keyword evidence="2" id="KW-0547">Nucleotide-binding</keyword>
<dbReference type="Gene3D" id="3.40.50.300">
    <property type="entry name" value="P-loop containing nucleotide triphosphate hydrolases"/>
    <property type="match status" value="1"/>
</dbReference>
<keyword evidence="10" id="KW-0238">DNA-binding</keyword>
<name>A0A840UQR0_9BACT</name>
<dbReference type="PANTHER" id="PTHR32071">
    <property type="entry name" value="TRANSCRIPTIONAL REGULATORY PROTEIN"/>
    <property type="match status" value="1"/>
</dbReference>
<evidence type="ECO:0000259" key="8">
    <source>
        <dbReference type="PROSITE" id="PS50045"/>
    </source>
</evidence>
<evidence type="ECO:0000256" key="3">
    <source>
        <dbReference type="ARBA" id="ARBA00022840"/>
    </source>
</evidence>
<dbReference type="InterPro" id="IPR002197">
    <property type="entry name" value="HTH_Fis"/>
</dbReference>